<keyword evidence="1" id="KW-0233">DNA recombination</keyword>
<dbReference type="HOGENOM" id="CLU_1614819_0_0_1"/>
<sequence>LCMILYGEPGTRKSKVIQSVTEYFERRGARELLMKTAYTGVASSLINEKTCHTATMISRRDGTPSALMKTKLQQMWKKVKYNIVDEFSMLAKTFLARMSANVSIGKNGDITQSSEMSFGDTSVILCGDMHQFPPITCPLREALFNPSTPEQDSTLCQVGSTIYKY</sequence>
<keyword evidence="1" id="KW-0347">Helicase</keyword>
<dbReference type="EC" id="5.6.2.3" evidence="1"/>
<name>A0A0D0DLM7_9AGAM</name>
<dbReference type="GO" id="GO:0005524">
    <property type="term" value="F:ATP binding"/>
    <property type="evidence" value="ECO:0007669"/>
    <property type="project" value="UniProtKB-KW"/>
</dbReference>
<keyword evidence="1" id="KW-0547">Nucleotide-binding</keyword>
<dbReference type="InterPro" id="IPR010285">
    <property type="entry name" value="DNA_helicase_pif1-like_DEAD"/>
</dbReference>
<dbReference type="GO" id="GO:0000723">
    <property type="term" value="P:telomere maintenance"/>
    <property type="evidence" value="ECO:0007669"/>
    <property type="project" value="InterPro"/>
</dbReference>
<comment type="similarity">
    <text evidence="1">Belongs to the helicase family.</text>
</comment>
<dbReference type="PANTHER" id="PTHR47642">
    <property type="entry name" value="ATP-DEPENDENT DNA HELICASE"/>
    <property type="match status" value="1"/>
</dbReference>
<dbReference type="OrthoDB" id="432234at2759"/>
<dbReference type="GO" id="GO:0006310">
    <property type="term" value="P:DNA recombination"/>
    <property type="evidence" value="ECO:0007669"/>
    <property type="project" value="UniProtKB-KW"/>
</dbReference>
<gene>
    <name evidence="3" type="ORF">PAXRUDRAFT_161743</name>
</gene>
<dbReference type="AlphaFoldDB" id="A0A0D0DLM7"/>
<evidence type="ECO:0000259" key="2">
    <source>
        <dbReference type="Pfam" id="PF05970"/>
    </source>
</evidence>
<keyword evidence="1" id="KW-0378">Hydrolase</keyword>
<keyword evidence="4" id="KW-1185">Reference proteome</keyword>
<dbReference type="InterPro" id="IPR051055">
    <property type="entry name" value="PIF1_helicase"/>
</dbReference>
<accession>A0A0D0DLM7</accession>
<comment type="catalytic activity">
    <reaction evidence="1">
        <text>ATP + H2O = ADP + phosphate + H(+)</text>
        <dbReference type="Rhea" id="RHEA:13065"/>
        <dbReference type="ChEBI" id="CHEBI:15377"/>
        <dbReference type="ChEBI" id="CHEBI:15378"/>
        <dbReference type="ChEBI" id="CHEBI:30616"/>
        <dbReference type="ChEBI" id="CHEBI:43474"/>
        <dbReference type="ChEBI" id="CHEBI:456216"/>
        <dbReference type="EC" id="5.6.2.3"/>
    </reaction>
</comment>
<reference evidence="4" key="2">
    <citation type="submission" date="2015-01" db="EMBL/GenBank/DDBJ databases">
        <title>Evolutionary Origins and Diversification of the Mycorrhizal Mutualists.</title>
        <authorList>
            <consortium name="DOE Joint Genome Institute"/>
            <consortium name="Mycorrhizal Genomics Consortium"/>
            <person name="Kohler A."/>
            <person name="Kuo A."/>
            <person name="Nagy L.G."/>
            <person name="Floudas D."/>
            <person name="Copeland A."/>
            <person name="Barry K.W."/>
            <person name="Cichocki N."/>
            <person name="Veneault-Fourrey C."/>
            <person name="LaButti K."/>
            <person name="Lindquist E.A."/>
            <person name="Lipzen A."/>
            <person name="Lundell T."/>
            <person name="Morin E."/>
            <person name="Murat C."/>
            <person name="Riley R."/>
            <person name="Ohm R."/>
            <person name="Sun H."/>
            <person name="Tunlid A."/>
            <person name="Henrissat B."/>
            <person name="Grigoriev I.V."/>
            <person name="Hibbett D.S."/>
            <person name="Martin F."/>
        </authorList>
    </citation>
    <scope>NUCLEOTIDE SEQUENCE [LARGE SCALE GENOMIC DNA]</scope>
    <source>
        <strain evidence="4">Ve08.2h10</strain>
    </source>
</reference>
<dbReference type="STRING" id="930991.A0A0D0DLM7"/>
<keyword evidence="1" id="KW-0067">ATP-binding</keyword>
<keyword evidence="1" id="KW-0227">DNA damage</keyword>
<reference evidence="3 4" key="1">
    <citation type="submission" date="2014-04" db="EMBL/GenBank/DDBJ databases">
        <authorList>
            <consortium name="DOE Joint Genome Institute"/>
            <person name="Kuo A."/>
            <person name="Kohler A."/>
            <person name="Jargeat P."/>
            <person name="Nagy L.G."/>
            <person name="Floudas D."/>
            <person name="Copeland A."/>
            <person name="Barry K.W."/>
            <person name="Cichocki N."/>
            <person name="Veneault-Fourrey C."/>
            <person name="LaButti K."/>
            <person name="Lindquist E.A."/>
            <person name="Lipzen A."/>
            <person name="Lundell T."/>
            <person name="Morin E."/>
            <person name="Murat C."/>
            <person name="Sun H."/>
            <person name="Tunlid A."/>
            <person name="Henrissat B."/>
            <person name="Grigoriev I.V."/>
            <person name="Hibbett D.S."/>
            <person name="Martin F."/>
            <person name="Nordberg H.P."/>
            <person name="Cantor M.N."/>
            <person name="Hua S.X."/>
        </authorList>
    </citation>
    <scope>NUCLEOTIDE SEQUENCE [LARGE SCALE GENOMIC DNA]</scope>
    <source>
        <strain evidence="3 4">Ve08.2h10</strain>
    </source>
</reference>
<evidence type="ECO:0000313" key="3">
    <source>
        <dbReference type="EMBL" id="KIK79260.1"/>
    </source>
</evidence>
<comment type="cofactor">
    <cofactor evidence="1">
        <name>Mg(2+)</name>
        <dbReference type="ChEBI" id="CHEBI:18420"/>
    </cofactor>
</comment>
<dbReference type="SUPFAM" id="SSF52540">
    <property type="entry name" value="P-loop containing nucleoside triphosphate hydrolases"/>
    <property type="match status" value="1"/>
</dbReference>
<dbReference type="Proteomes" id="UP000054538">
    <property type="component" value="Unassembled WGS sequence"/>
</dbReference>
<dbReference type="EMBL" id="KN826330">
    <property type="protein sequence ID" value="KIK79260.1"/>
    <property type="molecule type" value="Genomic_DNA"/>
</dbReference>
<dbReference type="Pfam" id="PF05970">
    <property type="entry name" value="PIF1"/>
    <property type="match status" value="1"/>
</dbReference>
<dbReference type="GO" id="GO:0043139">
    <property type="term" value="F:5'-3' DNA helicase activity"/>
    <property type="evidence" value="ECO:0007669"/>
    <property type="project" value="UniProtKB-EC"/>
</dbReference>
<evidence type="ECO:0000256" key="1">
    <source>
        <dbReference type="RuleBase" id="RU363044"/>
    </source>
</evidence>
<keyword evidence="1" id="KW-0234">DNA repair</keyword>
<feature type="non-terminal residue" evidence="3">
    <location>
        <position position="1"/>
    </location>
</feature>
<feature type="domain" description="DNA helicase Pif1-like DEAD-box helicase" evidence="2">
    <location>
        <begin position="3"/>
        <end position="138"/>
    </location>
</feature>
<dbReference type="InterPro" id="IPR027417">
    <property type="entry name" value="P-loop_NTPase"/>
</dbReference>
<dbReference type="Gene3D" id="3.40.50.300">
    <property type="entry name" value="P-loop containing nucleotide triphosphate hydrolases"/>
    <property type="match status" value="1"/>
</dbReference>
<evidence type="ECO:0000313" key="4">
    <source>
        <dbReference type="Proteomes" id="UP000054538"/>
    </source>
</evidence>
<proteinExistence type="inferred from homology"/>
<protein>
    <recommendedName>
        <fullName evidence="1">ATP-dependent DNA helicase</fullName>
        <ecNumber evidence="1">5.6.2.3</ecNumber>
    </recommendedName>
</protein>
<dbReference type="GO" id="GO:0016887">
    <property type="term" value="F:ATP hydrolysis activity"/>
    <property type="evidence" value="ECO:0007669"/>
    <property type="project" value="RHEA"/>
</dbReference>
<dbReference type="InParanoid" id="A0A0D0DLM7"/>
<organism evidence="3 4">
    <name type="scientific">Paxillus rubicundulus Ve08.2h10</name>
    <dbReference type="NCBI Taxonomy" id="930991"/>
    <lineage>
        <taxon>Eukaryota</taxon>
        <taxon>Fungi</taxon>
        <taxon>Dikarya</taxon>
        <taxon>Basidiomycota</taxon>
        <taxon>Agaricomycotina</taxon>
        <taxon>Agaricomycetes</taxon>
        <taxon>Agaricomycetidae</taxon>
        <taxon>Boletales</taxon>
        <taxon>Paxilineae</taxon>
        <taxon>Paxillaceae</taxon>
        <taxon>Paxillus</taxon>
    </lineage>
</organism>
<dbReference type="GO" id="GO:0006281">
    <property type="term" value="P:DNA repair"/>
    <property type="evidence" value="ECO:0007669"/>
    <property type="project" value="UniProtKB-KW"/>
</dbReference>